<dbReference type="Proteomes" id="UP001433268">
    <property type="component" value="Unassembled WGS sequence"/>
</dbReference>
<keyword evidence="1" id="KW-0812">Transmembrane</keyword>
<evidence type="ECO:0000313" key="3">
    <source>
        <dbReference type="EMBL" id="KAK8095009.1"/>
    </source>
</evidence>
<gene>
    <name evidence="3" type="ORF">PG997_001694</name>
</gene>
<evidence type="ECO:0000256" key="1">
    <source>
        <dbReference type="SAM" id="Phobius"/>
    </source>
</evidence>
<keyword evidence="2" id="KW-0732">Signal</keyword>
<evidence type="ECO:0000256" key="2">
    <source>
        <dbReference type="SAM" id="SignalP"/>
    </source>
</evidence>
<sequence length="221" mass="22371">MKCSILPLALLASLRAVSARTSIDKRTTSTTLPAAMSDVLAAARTLDHVVGAYAGGEAEDVECAINTAVVVLRHATQLANDLPAGPMGAEDAAAFKASSESLAHAGEGLVSCFAAKIPAFNEARICNSVTTHVTDLDDGVTALYKAVGSKLPAGSEAMVADTHKPFGDLKDSMGDCSACGLLDDAPRLRPFPGPVGTNGASAATVSCGAMFVAAGVVAFFM</sequence>
<dbReference type="Pfam" id="PF12296">
    <property type="entry name" value="HsbA"/>
    <property type="match status" value="1"/>
</dbReference>
<feature type="chain" id="PRO_5047324997" description="Cell wall protein" evidence="2">
    <location>
        <begin position="20"/>
        <end position="221"/>
    </location>
</feature>
<dbReference type="EMBL" id="JAQQWN010000002">
    <property type="protein sequence ID" value="KAK8095009.1"/>
    <property type="molecule type" value="Genomic_DNA"/>
</dbReference>
<dbReference type="GeneID" id="92039069"/>
<evidence type="ECO:0000313" key="4">
    <source>
        <dbReference type="Proteomes" id="UP001433268"/>
    </source>
</evidence>
<evidence type="ECO:0008006" key="5">
    <source>
        <dbReference type="Google" id="ProtNLM"/>
    </source>
</evidence>
<accession>A0ABR1XEG3</accession>
<keyword evidence="1" id="KW-0472">Membrane</keyword>
<keyword evidence="1" id="KW-1133">Transmembrane helix</keyword>
<protein>
    <recommendedName>
        <fullName evidence="5">Cell wall protein</fullName>
    </recommendedName>
</protein>
<dbReference type="InterPro" id="IPR021054">
    <property type="entry name" value="Cell_wall_mannoprotein_1"/>
</dbReference>
<dbReference type="RefSeq" id="XP_066675782.1">
    <property type="nucleotide sequence ID" value="XM_066806009.1"/>
</dbReference>
<reference evidence="3 4" key="1">
    <citation type="submission" date="2023-01" db="EMBL/GenBank/DDBJ databases">
        <title>Analysis of 21 Apiospora genomes using comparative genomics revels a genus with tremendous synthesis potential of carbohydrate active enzymes and secondary metabolites.</title>
        <authorList>
            <person name="Sorensen T."/>
        </authorList>
    </citation>
    <scope>NUCLEOTIDE SEQUENCE [LARGE SCALE GENOMIC DNA]</scope>
    <source>
        <strain evidence="3 4">CBS 114990</strain>
    </source>
</reference>
<feature type="transmembrane region" description="Helical" evidence="1">
    <location>
        <begin position="199"/>
        <end position="220"/>
    </location>
</feature>
<organism evidence="3 4">
    <name type="scientific">Apiospora hydei</name>
    <dbReference type="NCBI Taxonomy" id="1337664"/>
    <lineage>
        <taxon>Eukaryota</taxon>
        <taxon>Fungi</taxon>
        <taxon>Dikarya</taxon>
        <taxon>Ascomycota</taxon>
        <taxon>Pezizomycotina</taxon>
        <taxon>Sordariomycetes</taxon>
        <taxon>Xylariomycetidae</taxon>
        <taxon>Amphisphaeriales</taxon>
        <taxon>Apiosporaceae</taxon>
        <taxon>Apiospora</taxon>
    </lineage>
</organism>
<keyword evidence="4" id="KW-1185">Reference proteome</keyword>
<name>A0ABR1XEG3_9PEZI</name>
<comment type="caution">
    <text evidence="3">The sequence shown here is derived from an EMBL/GenBank/DDBJ whole genome shotgun (WGS) entry which is preliminary data.</text>
</comment>
<feature type="signal peptide" evidence="2">
    <location>
        <begin position="1"/>
        <end position="19"/>
    </location>
</feature>
<proteinExistence type="predicted"/>